<dbReference type="GO" id="GO:0005840">
    <property type="term" value="C:ribosome"/>
    <property type="evidence" value="ECO:0007669"/>
    <property type="project" value="UniProtKB-KW"/>
</dbReference>
<name>A0A2J0LQJ8_9BACT</name>
<organism evidence="9 10">
    <name type="scientific">Candidatus Taenaricola geysiri</name>
    <dbReference type="NCBI Taxonomy" id="1974752"/>
    <lineage>
        <taxon>Bacteria</taxon>
        <taxon>Pseudomonadati</taxon>
        <taxon>Candidatus Omnitrophota</taxon>
        <taxon>Candidatus Taenaricola</taxon>
    </lineage>
</organism>
<proteinExistence type="inferred from homology"/>
<evidence type="ECO:0000256" key="3">
    <source>
        <dbReference type="ARBA" id="ARBA00022884"/>
    </source>
</evidence>
<reference evidence="9 10" key="1">
    <citation type="submission" date="2017-09" db="EMBL/GenBank/DDBJ databases">
        <title>Depth-based differentiation of microbial function through sediment-hosted aquifers and enrichment of novel symbionts in the deep terrestrial subsurface.</title>
        <authorList>
            <person name="Probst A.J."/>
            <person name="Ladd B."/>
            <person name="Jarett J.K."/>
            <person name="Geller-Mcgrath D.E."/>
            <person name="Sieber C.M."/>
            <person name="Emerson J.B."/>
            <person name="Anantharaman K."/>
            <person name="Thomas B.C."/>
            <person name="Malmstrom R."/>
            <person name="Stieglmeier M."/>
            <person name="Klingl A."/>
            <person name="Woyke T."/>
            <person name="Ryan C.M."/>
            <person name="Banfield J.F."/>
        </authorList>
    </citation>
    <scope>NUCLEOTIDE SEQUENCE [LARGE SCALE GENOMIC DNA]</scope>
    <source>
        <strain evidence="9">CG12_big_fil_rev_8_21_14_0_65_43_15</strain>
    </source>
</reference>
<dbReference type="PANTHER" id="PTHR10986">
    <property type="entry name" value="39S RIBOSOMAL PROTEIN L20"/>
    <property type="match status" value="1"/>
</dbReference>
<dbReference type="InterPro" id="IPR049946">
    <property type="entry name" value="RIBOSOMAL_L20_CS"/>
</dbReference>
<keyword evidence="5 7" id="KW-0687">Ribonucleoprotein</keyword>
<dbReference type="Proteomes" id="UP000231267">
    <property type="component" value="Unassembled WGS sequence"/>
</dbReference>
<dbReference type="InterPro" id="IPR005813">
    <property type="entry name" value="Ribosomal_bL20"/>
</dbReference>
<dbReference type="HAMAP" id="MF_00382">
    <property type="entry name" value="Ribosomal_bL20"/>
    <property type="match status" value="1"/>
</dbReference>
<evidence type="ECO:0000256" key="2">
    <source>
        <dbReference type="ARBA" id="ARBA00022730"/>
    </source>
</evidence>
<dbReference type="InterPro" id="IPR035566">
    <property type="entry name" value="Ribosomal_protein_bL20_C"/>
</dbReference>
<keyword evidence="4 7" id="KW-0689">Ribosomal protein</keyword>
<protein>
    <recommendedName>
        <fullName evidence="6 7">Large ribosomal subunit protein bL20</fullName>
    </recommendedName>
</protein>
<evidence type="ECO:0000313" key="9">
    <source>
        <dbReference type="EMBL" id="PIW66117.1"/>
    </source>
</evidence>
<evidence type="ECO:0000256" key="6">
    <source>
        <dbReference type="ARBA" id="ARBA00035172"/>
    </source>
</evidence>
<dbReference type="FunFam" id="1.10.1900.20:FF:000001">
    <property type="entry name" value="50S ribosomal protein L20"/>
    <property type="match status" value="1"/>
</dbReference>
<dbReference type="GO" id="GO:0006412">
    <property type="term" value="P:translation"/>
    <property type="evidence" value="ECO:0007669"/>
    <property type="project" value="InterPro"/>
</dbReference>
<evidence type="ECO:0000256" key="5">
    <source>
        <dbReference type="ARBA" id="ARBA00023274"/>
    </source>
</evidence>
<accession>A0A2J0LQJ8</accession>
<keyword evidence="2 7" id="KW-0699">rRNA-binding</keyword>
<dbReference type="GO" id="GO:0000027">
    <property type="term" value="P:ribosomal large subunit assembly"/>
    <property type="evidence" value="ECO:0007669"/>
    <property type="project" value="UniProtKB-UniRule"/>
</dbReference>
<dbReference type="GO" id="GO:0003735">
    <property type="term" value="F:structural constituent of ribosome"/>
    <property type="evidence" value="ECO:0007669"/>
    <property type="project" value="InterPro"/>
</dbReference>
<keyword evidence="3 7" id="KW-0694">RNA-binding</keyword>
<evidence type="ECO:0000313" key="10">
    <source>
        <dbReference type="Proteomes" id="UP000231267"/>
    </source>
</evidence>
<evidence type="ECO:0000256" key="4">
    <source>
        <dbReference type="ARBA" id="ARBA00022980"/>
    </source>
</evidence>
<dbReference type="Pfam" id="PF00453">
    <property type="entry name" value="Ribosomal_L20"/>
    <property type="match status" value="1"/>
</dbReference>
<dbReference type="AlphaFoldDB" id="A0A2J0LQJ8"/>
<dbReference type="GO" id="GO:0019843">
    <property type="term" value="F:rRNA binding"/>
    <property type="evidence" value="ECO:0007669"/>
    <property type="project" value="UniProtKB-UniRule"/>
</dbReference>
<gene>
    <name evidence="7" type="primary">rplT</name>
    <name evidence="9" type="ORF">COW11_05005</name>
</gene>
<dbReference type="SUPFAM" id="SSF74731">
    <property type="entry name" value="Ribosomal protein L20"/>
    <property type="match status" value="1"/>
</dbReference>
<dbReference type="EMBL" id="PFGP01000113">
    <property type="protein sequence ID" value="PIW66117.1"/>
    <property type="molecule type" value="Genomic_DNA"/>
</dbReference>
<dbReference type="CDD" id="cd07026">
    <property type="entry name" value="Ribosomal_L20"/>
    <property type="match status" value="1"/>
</dbReference>
<evidence type="ECO:0000256" key="1">
    <source>
        <dbReference type="ARBA" id="ARBA00007698"/>
    </source>
</evidence>
<dbReference type="Gene3D" id="1.10.1900.20">
    <property type="entry name" value="Ribosomal protein L20"/>
    <property type="match status" value="1"/>
</dbReference>
<dbReference type="PROSITE" id="PS00937">
    <property type="entry name" value="RIBOSOMAL_L20"/>
    <property type="match status" value="1"/>
</dbReference>
<dbReference type="GO" id="GO:1990904">
    <property type="term" value="C:ribonucleoprotein complex"/>
    <property type="evidence" value="ECO:0007669"/>
    <property type="project" value="UniProtKB-KW"/>
</dbReference>
<evidence type="ECO:0000256" key="8">
    <source>
        <dbReference type="RuleBase" id="RU000560"/>
    </source>
</evidence>
<sequence>MPRVSHVVASLRRKKRIFKKTKGFWGGRSKLYRTAIETLRRSMRFSYRDRRDRKSDFRQLWIVRINAACKENNISYSRFINGLKKASILIDRKILAELAVSDAHTFTELVKVAKKALEAVVAPAPKPKKTKKISVKAKK</sequence>
<dbReference type="Gene3D" id="6.10.160.10">
    <property type="match status" value="1"/>
</dbReference>
<dbReference type="NCBIfam" id="TIGR01032">
    <property type="entry name" value="rplT_bact"/>
    <property type="match status" value="1"/>
</dbReference>
<comment type="similarity">
    <text evidence="1 7 8">Belongs to the bacterial ribosomal protein bL20 family.</text>
</comment>
<dbReference type="PRINTS" id="PR00062">
    <property type="entry name" value="RIBOSOMALL20"/>
</dbReference>
<evidence type="ECO:0000256" key="7">
    <source>
        <dbReference type="HAMAP-Rule" id="MF_00382"/>
    </source>
</evidence>
<comment type="caution">
    <text evidence="9">The sequence shown here is derived from an EMBL/GenBank/DDBJ whole genome shotgun (WGS) entry which is preliminary data.</text>
</comment>
<comment type="function">
    <text evidence="7 8">Binds directly to 23S ribosomal RNA and is necessary for the in vitro assembly process of the 50S ribosomal subunit. It is not involved in the protein synthesizing functions of that subunit.</text>
</comment>